<dbReference type="InterPro" id="IPR015410">
    <property type="entry name" value="DUF1985"/>
</dbReference>
<accession>A0A067DK70</accession>
<dbReference type="PANTHER" id="PTHR48450:SF1">
    <property type="entry name" value="DUF1985 DOMAIN-CONTAINING PROTEIN"/>
    <property type="match status" value="1"/>
</dbReference>
<evidence type="ECO:0000313" key="3">
    <source>
        <dbReference type="Proteomes" id="UP000027120"/>
    </source>
</evidence>
<dbReference type="AlphaFoldDB" id="A0A067DK70"/>
<reference evidence="2 3" key="1">
    <citation type="submission" date="2014-04" db="EMBL/GenBank/DDBJ databases">
        <authorList>
            <consortium name="International Citrus Genome Consortium"/>
            <person name="Gmitter F."/>
            <person name="Chen C."/>
            <person name="Farmerie W."/>
            <person name="Harkins T."/>
            <person name="Desany B."/>
            <person name="Mohiuddin M."/>
            <person name="Kodira C."/>
            <person name="Borodovsky M."/>
            <person name="Lomsadze A."/>
            <person name="Burns P."/>
            <person name="Jenkins J."/>
            <person name="Prochnik S."/>
            <person name="Shu S."/>
            <person name="Chapman J."/>
            <person name="Pitluck S."/>
            <person name="Schmutz J."/>
            <person name="Rokhsar D."/>
        </authorList>
    </citation>
    <scope>NUCLEOTIDE SEQUENCE</scope>
</reference>
<evidence type="ECO:0000259" key="1">
    <source>
        <dbReference type="Pfam" id="PF09331"/>
    </source>
</evidence>
<evidence type="ECO:0000313" key="2">
    <source>
        <dbReference type="EMBL" id="KDO39422.1"/>
    </source>
</evidence>
<feature type="non-terminal residue" evidence="2">
    <location>
        <position position="1"/>
    </location>
</feature>
<sequence>YPFSGIIVHNILLRQVSHGVGNDKNELWFQVGDHLIWPSIREWCLVTGLCYGEDVVLMKHKTIHRLLKKYFVGMFREINLGQFEQRFMDLNFRAMDDTKALKIALFSFVDRAINGRKDHCQINFNLLNEVDDINHFRSRPWGRLSWETIYESLDNALNGKANKFKKACAQNPLHKIEKYNIYGFISAVNNIPNMTAGNATKIAPGGTATGIHHINTQV</sequence>
<dbReference type="EMBL" id="KK786625">
    <property type="protein sequence ID" value="KDO39422.1"/>
    <property type="molecule type" value="Genomic_DNA"/>
</dbReference>
<organism evidence="2 3">
    <name type="scientific">Citrus sinensis</name>
    <name type="common">Sweet orange</name>
    <name type="synonym">Citrus aurantium var. sinensis</name>
    <dbReference type="NCBI Taxonomy" id="2711"/>
    <lineage>
        <taxon>Eukaryota</taxon>
        <taxon>Viridiplantae</taxon>
        <taxon>Streptophyta</taxon>
        <taxon>Embryophyta</taxon>
        <taxon>Tracheophyta</taxon>
        <taxon>Spermatophyta</taxon>
        <taxon>Magnoliopsida</taxon>
        <taxon>eudicotyledons</taxon>
        <taxon>Gunneridae</taxon>
        <taxon>Pentapetalae</taxon>
        <taxon>rosids</taxon>
        <taxon>malvids</taxon>
        <taxon>Sapindales</taxon>
        <taxon>Rutaceae</taxon>
        <taxon>Aurantioideae</taxon>
        <taxon>Citrus</taxon>
    </lineage>
</organism>
<dbReference type="Proteomes" id="UP000027120">
    <property type="component" value="Unassembled WGS sequence"/>
</dbReference>
<keyword evidence="3" id="KW-1185">Reference proteome</keyword>
<feature type="domain" description="DUF1985" evidence="1">
    <location>
        <begin position="20"/>
        <end position="150"/>
    </location>
</feature>
<name>A0A067DK70_CITSI</name>
<proteinExistence type="predicted"/>
<protein>
    <recommendedName>
        <fullName evidence="1">DUF1985 domain-containing protein</fullName>
    </recommendedName>
</protein>
<dbReference type="Pfam" id="PF09331">
    <property type="entry name" value="DUF1985"/>
    <property type="match status" value="1"/>
</dbReference>
<dbReference type="PANTHER" id="PTHR48450">
    <property type="entry name" value="DUF1985 DOMAIN-CONTAINING PROTEIN"/>
    <property type="match status" value="1"/>
</dbReference>
<gene>
    <name evidence="2" type="ORF">CISIN_1g036576mg</name>
</gene>